<keyword evidence="3" id="KW-1185">Reference proteome</keyword>
<dbReference type="InterPro" id="IPR000944">
    <property type="entry name" value="Tscrpt_reg_Rrf2"/>
</dbReference>
<dbReference type="EMBL" id="CP117417">
    <property type="protein sequence ID" value="WCT76720.1"/>
    <property type="molecule type" value="Genomic_DNA"/>
</dbReference>
<dbReference type="Proteomes" id="UP001218231">
    <property type="component" value="Chromosome"/>
</dbReference>
<dbReference type="Gene3D" id="1.10.10.10">
    <property type="entry name" value="Winged helix-like DNA-binding domain superfamily/Winged helix DNA-binding domain"/>
    <property type="match status" value="1"/>
</dbReference>
<evidence type="ECO:0000256" key="1">
    <source>
        <dbReference type="ARBA" id="ARBA00023125"/>
    </source>
</evidence>
<evidence type="ECO:0000313" key="3">
    <source>
        <dbReference type="Proteomes" id="UP001218231"/>
    </source>
</evidence>
<keyword evidence="1" id="KW-0238">DNA-binding</keyword>
<dbReference type="PROSITE" id="PS51197">
    <property type="entry name" value="HTH_RRF2_2"/>
    <property type="match status" value="1"/>
</dbReference>
<dbReference type="NCBIfam" id="TIGR00738">
    <property type="entry name" value="rrf2_super"/>
    <property type="match status" value="1"/>
</dbReference>
<evidence type="ECO:0000313" key="2">
    <source>
        <dbReference type="EMBL" id="WCT76720.1"/>
    </source>
</evidence>
<accession>A0ABY7TWI6</accession>
<protein>
    <submittedName>
        <fullName evidence="2">Rrf2 family transcriptional regulator</fullName>
    </submittedName>
</protein>
<reference evidence="2 3" key="1">
    <citation type="submission" date="2023-02" db="EMBL/GenBank/DDBJ databases">
        <title>Genome sequence of Novosphingobium humi KACC 19094.</title>
        <authorList>
            <person name="Kim S."/>
            <person name="Heo J."/>
            <person name="Kwon S.-W."/>
        </authorList>
    </citation>
    <scope>NUCLEOTIDE SEQUENCE [LARGE SCALE GENOMIC DNA]</scope>
    <source>
        <strain evidence="2 3">KACC 19094</strain>
    </source>
</reference>
<gene>
    <name evidence="2" type="ORF">PQ457_12385</name>
</gene>
<name>A0ABY7TWI6_9SPHN</name>
<dbReference type="InterPro" id="IPR036390">
    <property type="entry name" value="WH_DNA-bd_sf"/>
</dbReference>
<dbReference type="PANTHER" id="PTHR33221">
    <property type="entry name" value="WINGED HELIX-TURN-HELIX TRANSCRIPTIONAL REGULATOR, RRF2 FAMILY"/>
    <property type="match status" value="1"/>
</dbReference>
<proteinExistence type="predicted"/>
<dbReference type="Pfam" id="PF02082">
    <property type="entry name" value="Rrf2"/>
    <property type="match status" value="1"/>
</dbReference>
<dbReference type="RefSeq" id="WP_273617126.1">
    <property type="nucleotide sequence ID" value="NZ_CP103868.1"/>
</dbReference>
<dbReference type="SUPFAM" id="SSF46785">
    <property type="entry name" value="Winged helix' DNA-binding domain"/>
    <property type="match status" value="1"/>
</dbReference>
<sequence length="133" mass="14075">MQLTRHTDYALRLLIDLAQSNKAQLEGGRVAIADVAAAQDISRTHLMKIANQLAHAGFIEATRGRGGGIRLARDPADINIGAVVAAMEPDCGMVDCAGCALLRRCGLPGVFARARGAFGDVLAQYSLADVMER</sequence>
<dbReference type="InterPro" id="IPR036388">
    <property type="entry name" value="WH-like_DNA-bd_sf"/>
</dbReference>
<dbReference type="PANTHER" id="PTHR33221:SF4">
    <property type="entry name" value="HTH-TYPE TRANSCRIPTIONAL REPRESSOR NSRR"/>
    <property type="match status" value="1"/>
</dbReference>
<organism evidence="2 3">
    <name type="scientific">Novosphingobium humi</name>
    <dbReference type="NCBI Taxonomy" id="2282397"/>
    <lineage>
        <taxon>Bacteria</taxon>
        <taxon>Pseudomonadati</taxon>
        <taxon>Pseudomonadota</taxon>
        <taxon>Alphaproteobacteria</taxon>
        <taxon>Sphingomonadales</taxon>
        <taxon>Sphingomonadaceae</taxon>
        <taxon>Novosphingobium</taxon>
    </lineage>
</organism>